<comment type="similarity">
    <text evidence="9">Belongs to the TrpF family.</text>
</comment>
<evidence type="ECO:0000256" key="8">
    <source>
        <dbReference type="ARBA" id="ARBA00023235"/>
    </source>
</evidence>
<keyword evidence="8 9" id="KW-0413">Isomerase</keyword>
<evidence type="ECO:0000256" key="1">
    <source>
        <dbReference type="ARBA" id="ARBA00001164"/>
    </source>
</evidence>
<dbReference type="SUPFAM" id="SSF51366">
    <property type="entry name" value="Ribulose-phoshate binding barrel"/>
    <property type="match status" value="1"/>
</dbReference>
<dbReference type="PANTHER" id="PTHR42894">
    <property type="entry name" value="N-(5'-PHOSPHORIBOSYL)ANTHRANILATE ISOMERASE"/>
    <property type="match status" value="1"/>
</dbReference>
<dbReference type="NCBIfam" id="NF002295">
    <property type="entry name" value="PRK01222.1-1"/>
    <property type="match status" value="1"/>
</dbReference>
<feature type="domain" description="N-(5'phosphoribosyl) anthranilate isomerase (PRAI)" evidence="10">
    <location>
        <begin position="6"/>
        <end position="209"/>
    </location>
</feature>
<dbReference type="Gene3D" id="3.20.20.70">
    <property type="entry name" value="Aldolase class I"/>
    <property type="match status" value="1"/>
</dbReference>
<comment type="catalytic activity">
    <reaction evidence="1 9">
        <text>N-(5-phospho-beta-D-ribosyl)anthranilate = 1-(2-carboxyphenylamino)-1-deoxy-D-ribulose 5-phosphate</text>
        <dbReference type="Rhea" id="RHEA:21540"/>
        <dbReference type="ChEBI" id="CHEBI:18277"/>
        <dbReference type="ChEBI" id="CHEBI:58613"/>
        <dbReference type="EC" id="5.3.1.24"/>
    </reaction>
</comment>
<evidence type="ECO:0000256" key="5">
    <source>
        <dbReference type="ARBA" id="ARBA00022605"/>
    </source>
</evidence>
<evidence type="ECO:0000256" key="2">
    <source>
        <dbReference type="ARBA" id="ARBA00004664"/>
    </source>
</evidence>
<evidence type="ECO:0000256" key="7">
    <source>
        <dbReference type="ARBA" id="ARBA00023141"/>
    </source>
</evidence>
<dbReference type="CDD" id="cd00405">
    <property type="entry name" value="PRAI"/>
    <property type="match status" value="1"/>
</dbReference>
<comment type="pathway">
    <text evidence="2 9">Amino-acid biosynthesis; L-tryptophan biosynthesis; L-tryptophan from chorismate: step 3/5.</text>
</comment>
<organism evidence="11 12">
    <name type="scientific">Sphingobium nicotianae</name>
    <dbReference type="NCBI Taxonomy" id="2782607"/>
    <lineage>
        <taxon>Bacteria</taxon>
        <taxon>Pseudomonadati</taxon>
        <taxon>Pseudomonadota</taxon>
        <taxon>Alphaproteobacteria</taxon>
        <taxon>Sphingomonadales</taxon>
        <taxon>Sphingomonadaceae</taxon>
        <taxon>Sphingobium</taxon>
    </lineage>
</organism>
<protein>
    <recommendedName>
        <fullName evidence="4 9">N-(5'-phosphoribosyl)anthranilate isomerase</fullName>
        <shortName evidence="9">PRAI</shortName>
        <ecNumber evidence="3 9">5.3.1.24</ecNumber>
    </recommendedName>
</protein>
<evidence type="ECO:0000313" key="11">
    <source>
        <dbReference type="EMBL" id="MBT2187137.1"/>
    </source>
</evidence>
<accession>A0A9X1IR56</accession>
<dbReference type="AlphaFoldDB" id="A0A9X1IR56"/>
<evidence type="ECO:0000256" key="4">
    <source>
        <dbReference type="ARBA" id="ARBA00022272"/>
    </source>
</evidence>
<dbReference type="Proteomes" id="UP001138757">
    <property type="component" value="Unassembled WGS sequence"/>
</dbReference>
<dbReference type="InterPro" id="IPR011060">
    <property type="entry name" value="RibuloseP-bd_barrel"/>
</dbReference>
<dbReference type="PANTHER" id="PTHR42894:SF1">
    <property type="entry name" value="N-(5'-PHOSPHORIBOSYL)ANTHRANILATE ISOMERASE"/>
    <property type="match status" value="1"/>
</dbReference>
<evidence type="ECO:0000256" key="9">
    <source>
        <dbReference type="HAMAP-Rule" id="MF_00135"/>
    </source>
</evidence>
<dbReference type="InterPro" id="IPR013785">
    <property type="entry name" value="Aldolase_TIM"/>
</dbReference>
<proteinExistence type="inferred from homology"/>
<comment type="caution">
    <text evidence="11">The sequence shown here is derived from an EMBL/GenBank/DDBJ whole genome shotgun (WGS) entry which is preliminary data.</text>
</comment>
<dbReference type="HAMAP" id="MF_00135">
    <property type="entry name" value="PRAI"/>
    <property type="match status" value="1"/>
</dbReference>
<reference evidence="11" key="1">
    <citation type="submission" date="2021-05" db="EMBL/GenBank/DDBJ databases">
        <title>Genome of Sphingobium sp. strain.</title>
        <authorList>
            <person name="Fan R."/>
        </authorList>
    </citation>
    <scope>NUCLEOTIDE SEQUENCE</scope>
    <source>
        <strain evidence="11">H33</strain>
    </source>
</reference>
<dbReference type="RefSeq" id="WP_214622882.1">
    <property type="nucleotide sequence ID" value="NZ_JAHGAW010000005.1"/>
</dbReference>
<gene>
    <name evidence="9" type="primary">trpF</name>
    <name evidence="11" type="ORF">KK488_09295</name>
</gene>
<keyword evidence="6 9" id="KW-0822">Tryptophan biosynthesis</keyword>
<dbReference type="GO" id="GO:0000162">
    <property type="term" value="P:L-tryptophan biosynthetic process"/>
    <property type="evidence" value="ECO:0007669"/>
    <property type="project" value="UniProtKB-UniRule"/>
</dbReference>
<dbReference type="InterPro" id="IPR044643">
    <property type="entry name" value="TrpF_fam"/>
</dbReference>
<name>A0A9X1IR56_9SPHN</name>
<dbReference type="GO" id="GO:0004640">
    <property type="term" value="F:phosphoribosylanthranilate isomerase activity"/>
    <property type="evidence" value="ECO:0007669"/>
    <property type="project" value="UniProtKB-UniRule"/>
</dbReference>
<keyword evidence="7 9" id="KW-0057">Aromatic amino acid biosynthesis</keyword>
<keyword evidence="12" id="KW-1185">Reference proteome</keyword>
<sequence>MTRVGIKICGLSTIPAIDAAVKGGASHVGFMHFPKSPRHVSAGTLAEVAQRVPAHVKRVAVLVDPDDPLVDSVIAAGGIQVFQLHGKESPTRAAQLRQRTGLEVWKVMSIKTAADLNAGGAYAGAADMLLYDAKTPDGAALPGGMGMRFDWSLLSGHRPALPWGLAGGLDAANVAEAIRITGAPLVDVSSGVESAPGVKDVDKIAAFCKAVSQC</sequence>
<evidence type="ECO:0000256" key="6">
    <source>
        <dbReference type="ARBA" id="ARBA00022822"/>
    </source>
</evidence>
<dbReference type="EC" id="5.3.1.24" evidence="3 9"/>
<evidence type="ECO:0000313" key="12">
    <source>
        <dbReference type="Proteomes" id="UP001138757"/>
    </source>
</evidence>
<dbReference type="Pfam" id="PF00697">
    <property type="entry name" value="PRAI"/>
    <property type="match status" value="1"/>
</dbReference>
<evidence type="ECO:0000256" key="3">
    <source>
        <dbReference type="ARBA" id="ARBA00012572"/>
    </source>
</evidence>
<evidence type="ECO:0000259" key="10">
    <source>
        <dbReference type="Pfam" id="PF00697"/>
    </source>
</evidence>
<dbReference type="EMBL" id="JAHGAW010000005">
    <property type="protein sequence ID" value="MBT2187137.1"/>
    <property type="molecule type" value="Genomic_DNA"/>
</dbReference>
<keyword evidence="5 9" id="KW-0028">Amino-acid biosynthesis</keyword>
<dbReference type="InterPro" id="IPR001240">
    <property type="entry name" value="PRAI_dom"/>
</dbReference>